<dbReference type="AlphaFoldDB" id="A0A9P0A1Q9"/>
<gene>
    <name evidence="2" type="ORF">BEMITA_LOCUS2050</name>
</gene>
<dbReference type="Proteomes" id="UP001152759">
    <property type="component" value="Chromosome 1"/>
</dbReference>
<dbReference type="Pfam" id="PF24664">
    <property type="entry name" value="Monjiviricetes_fusion"/>
    <property type="match status" value="1"/>
</dbReference>
<keyword evidence="3" id="KW-1185">Reference proteome</keyword>
<evidence type="ECO:0000256" key="1">
    <source>
        <dbReference type="SAM" id="SignalP"/>
    </source>
</evidence>
<dbReference type="EMBL" id="OU963862">
    <property type="protein sequence ID" value="CAH0382513.1"/>
    <property type="molecule type" value="Genomic_DNA"/>
</dbReference>
<keyword evidence="1" id="KW-0732">Signal</keyword>
<protein>
    <recommendedName>
        <fullName evidence="4">Glycoprotein</fullName>
    </recommendedName>
</protein>
<accession>A0A9P0A1Q9</accession>
<name>A0A9P0A1Q9_BEMTA</name>
<evidence type="ECO:0008006" key="4">
    <source>
        <dbReference type="Google" id="ProtNLM"/>
    </source>
</evidence>
<evidence type="ECO:0000313" key="3">
    <source>
        <dbReference type="Proteomes" id="UP001152759"/>
    </source>
</evidence>
<reference evidence="2" key="1">
    <citation type="submission" date="2021-12" db="EMBL/GenBank/DDBJ databases">
        <authorList>
            <person name="King R."/>
        </authorList>
    </citation>
    <scope>NUCLEOTIDE SEQUENCE</scope>
</reference>
<proteinExistence type="predicted"/>
<sequence length="665" mass="75105">MILILLGSLCLLDSTLAMSFLHPSLTGFDCTENPSSVVEISLNEVKECKKSYGGPINKTVEIQIVQQNEDIELNTISCKILVERFVSKCSTFNDMQAVPNSFASFYADMTLEKCKYIIETQTYSDYGTMNSLIVNGVTSRPVLLAGSIEGTSDCTGGYYSDQFGTYSNVVVNANIEITLYKSLAKFNSKTDEIYLPTGTKCVFSKGTCFDTIRGPTFWDISLQQDHCSSSFYTVLYEGKAVTLTTQNHDSPTIYLVNSDKHAFSLKALKKTRVCLYEAFTTEHNRFFILEKSEFGYPFVKNSNQIISADLLTYVNFKFQFLESHLASSLYALHDSLIALSCKQDRQILEHEIMMAISNPEGFAFLRGGGAGYYSVTSGEVAYLIKCTPVPVLLRSTDHCYTEIPVFYNNVSMFLTPRTRILKQMGTIQDCSHQTPVKFQINGVWVAATPHFVETKEPSLLEATPFINWTYESPKNMFDAGIFTREDLETFQRRISFPLESQAATSSIIRQAMGLPQPHQIHYENFLTQASLDTIIQKTTRKIWGIFTDFGVVTSGFLGIFCVGKFIKALFDVFFVGKMLHEIFGYSWQMFACCCDSLSHYLVHDHHRKFKTRKNSTTISCPPYELQTQEPFNSITFDSPVHKQTENLISESPTLYPKFVCKPTNV</sequence>
<evidence type="ECO:0000313" key="2">
    <source>
        <dbReference type="EMBL" id="CAH0382513.1"/>
    </source>
</evidence>
<organism evidence="2 3">
    <name type="scientific">Bemisia tabaci</name>
    <name type="common">Sweetpotato whitefly</name>
    <name type="synonym">Aleurodes tabaci</name>
    <dbReference type="NCBI Taxonomy" id="7038"/>
    <lineage>
        <taxon>Eukaryota</taxon>
        <taxon>Metazoa</taxon>
        <taxon>Ecdysozoa</taxon>
        <taxon>Arthropoda</taxon>
        <taxon>Hexapoda</taxon>
        <taxon>Insecta</taxon>
        <taxon>Pterygota</taxon>
        <taxon>Neoptera</taxon>
        <taxon>Paraneoptera</taxon>
        <taxon>Hemiptera</taxon>
        <taxon>Sternorrhyncha</taxon>
        <taxon>Aleyrodoidea</taxon>
        <taxon>Aleyrodidae</taxon>
        <taxon>Aleyrodinae</taxon>
        <taxon>Bemisia</taxon>
    </lineage>
</organism>
<feature type="signal peptide" evidence="1">
    <location>
        <begin position="1"/>
        <end position="17"/>
    </location>
</feature>
<feature type="chain" id="PRO_5040115543" description="Glycoprotein" evidence="1">
    <location>
        <begin position="18"/>
        <end position="665"/>
    </location>
</feature>